<dbReference type="GO" id="GO:0007165">
    <property type="term" value="P:signal transduction"/>
    <property type="evidence" value="ECO:0007669"/>
    <property type="project" value="InterPro"/>
</dbReference>
<evidence type="ECO:0000313" key="8">
    <source>
        <dbReference type="Proteomes" id="UP000004200"/>
    </source>
</evidence>
<name>G2E7Y9_9GAMM</name>
<reference evidence="7 8" key="1">
    <citation type="submission" date="2011-06" db="EMBL/GenBank/DDBJ databases">
        <title>The draft genome of Thiorhodococcus drewsii AZ1.</title>
        <authorList>
            <consortium name="US DOE Joint Genome Institute (JGI-PGF)"/>
            <person name="Lucas S."/>
            <person name="Han J."/>
            <person name="Lapidus A."/>
            <person name="Cheng J.-F."/>
            <person name="Goodwin L."/>
            <person name="Pitluck S."/>
            <person name="Peters L."/>
            <person name="Land M.L."/>
            <person name="Hauser L."/>
            <person name="Vogl K."/>
            <person name="Liu Z."/>
            <person name="Imhoff J."/>
            <person name="Thiel V."/>
            <person name="Frigaard N.-U."/>
            <person name="Bryant D.A."/>
            <person name="Woyke T.J."/>
        </authorList>
    </citation>
    <scope>NUCLEOTIDE SEQUENCE [LARGE SCALE GENOMIC DNA]</scope>
    <source>
        <strain evidence="7 8">AZ1</strain>
    </source>
</reference>
<comment type="caution">
    <text evidence="7">The sequence shown here is derived from an EMBL/GenBank/DDBJ whole genome shotgun (WGS) entry which is preliminary data.</text>
</comment>
<dbReference type="InterPro" id="IPR003660">
    <property type="entry name" value="HAMP_dom"/>
</dbReference>
<evidence type="ECO:0000256" key="4">
    <source>
        <dbReference type="SAM" id="Phobius"/>
    </source>
</evidence>
<dbReference type="eggNOG" id="COG3706">
    <property type="taxonomic scope" value="Bacteria"/>
</dbReference>
<dbReference type="PROSITE" id="PS50885">
    <property type="entry name" value="HAMP"/>
    <property type="match status" value="1"/>
</dbReference>
<sequence length="549" mass="61254">MTVYTMTIRIKLILGLCLLLALLGVGILTIFQTRILPDIHNITRDHRLVDLSRVEQGVDQELKRIELALHDWGWWDDTYRYAAEPNREYEQTNLTQDWLQHIKLDLIVIVGSDGQLLASQFSEAGQALAGRFIADNLAAQAVSPLLKEGGTGLMLSPVGPLLITSCQILPTNRAGPSRGHLYFGRLVSHVLVSELAAKLRLPVQLGLVAEAPSAPLVRELSDQATLSEMTLPLLNTGTQALRISLEQERPFYQRTLASARYSLTLIFCVAVVAGLAAYLYLERALVRPILALKLESEHFGRIHRPDDQYFEHLAGRDEVGQLAHAFAQMAQRAVDQRSLLERERVKFEQDSLTDPLTGLGNRRYLDQSLATDRALNRDVNRLIAMIDLDHFKRVNDRYGHDVGDLVLRQMADLLRHCCRQGDTLVRSGGEEFILVCRGIDEDSAYGIVERIRRETFVHRFGNGDQALRMSCSLGFLFCLKSTDCSIDEECDKKLIKIADQALYQAKSRGRNTCVGYRGLGESDSGVCPLSNIDGALTEVSGCCDRSKGV</sequence>
<proteinExistence type="predicted"/>
<keyword evidence="4" id="KW-0472">Membrane</keyword>
<evidence type="ECO:0000256" key="3">
    <source>
        <dbReference type="ARBA" id="ARBA00034247"/>
    </source>
</evidence>
<dbReference type="Pfam" id="PF00672">
    <property type="entry name" value="HAMP"/>
    <property type="match status" value="1"/>
</dbReference>
<dbReference type="Pfam" id="PF05228">
    <property type="entry name" value="CHASE4"/>
    <property type="match status" value="1"/>
</dbReference>
<dbReference type="SMART" id="SM00304">
    <property type="entry name" value="HAMP"/>
    <property type="match status" value="1"/>
</dbReference>
<dbReference type="EMBL" id="AFWT01000059">
    <property type="protein sequence ID" value="EGV27797.1"/>
    <property type="molecule type" value="Genomic_DNA"/>
</dbReference>
<dbReference type="InterPro" id="IPR007892">
    <property type="entry name" value="CHASE4"/>
</dbReference>
<keyword evidence="4" id="KW-0812">Transmembrane</keyword>
<dbReference type="SUPFAM" id="SSF55073">
    <property type="entry name" value="Nucleotide cyclase"/>
    <property type="match status" value="1"/>
</dbReference>
<evidence type="ECO:0000313" key="7">
    <source>
        <dbReference type="EMBL" id="EGV27797.1"/>
    </source>
</evidence>
<dbReference type="PANTHER" id="PTHR45138">
    <property type="entry name" value="REGULATORY COMPONENTS OF SENSORY TRANSDUCTION SYSTEM"/>
    <property type="match status" value="1"/>
</dbReference>
<feature type="domain" description="GGDEF" evidence="6">
    <location>
        <begin position="379"/>
        <end position="518"/>
    </location>
</feature>
<comment type="catalytic activity">
    <reaction evidence="3">
        <text>2 GTP = 3',3'-c-di-GMP + 2 diphosphate</text>
        <dbReference type="Rhea" id="RHEA:24898"/>
        <dbReference type="ChEBI" id="CHEBI:33019"/>
        <dbReference type="ChEBI" id="CHEBI:37565"/>
        <dbReference type="ChEBI" id="CHEBI:58805"/>
        <dbReference type="EC" id="2.7.7.65"/>
    </reaction>
</comment>
<accession>G2E7Y9</accession>
<dbReference type="AlphaFoldDB" id="G2E7Y9"/>
<keyword evidence="4" id="KW-1133">Transmembrane helix</keyword>
<dbReference type="PROSITE" id="PS50887">
    <property type="entry name" value="GGDEF"/>
    <property type="match status" value="1"/>
</dbReference>
<dbReference type="Pfam" id="PF00990">
    <property type="entry name" value="GGDEF"/>
    <property type="match status" value="1"/>
</dbReference>
<evidence type="ECO:0000256" key="1">
    <source>
        <dbReference type="ARBA" id="ARBA00001946"/>
    </source>
</evidence>
<feature type="domain" description="HAMP" evidence="5">
    <location>
        <begin position="283"/>
        <end position="338"/>
    </location>
</feature>
<dbReference type="GO" id="GO:0016020">
    <property type="term" value="C:membrane"/>
    <property type="evidence" value="ECO:0007669"/>
    <property type="project" value="InterPro"/>
</dbReference>
<dbReference type="InterPro" id="IPR043128">
    <property type="entry name" value="Rev_trsase/Diguanyl_cyclase"/>
</dbReference>
<dbReference type="SMART" id="SM00267">
    <property type="entry name" value="GGDEF"/>
    <property type="match status" value="1"/>
</dbReference>
<dbReference type="InterPro" id="IPR050469">
    <property type="entry name" value="Diguanylate_Cyclase"/>
</dbReference>
<dbReference type="FunFam" id="3.30.70.270:FF:000001">
    <property type="entry name" value="Diguanylate cyclase domain protein"/>
    <property type="match status" value="1"/>
</dbReference>
<evidence type="ECO:0000256" key="2">
    <source>
        <dbReference type="ARBA" id="ARBA00012528"/>
    </source>
</evidence>
<evidence type="ECO:0000259" key="6">
    <source>
        <dbReference type="PROSITE" id="PS50887"/>
    </source>
</evidence>
<evidence type="ECO:0000259" key="5">
    <source>
        <dbReference type="PROSITE" id="PS50885"/>
    </source>
</evidence>
<dbReference type="Gene3D" id="3.30.70.270">
    <property type="match status" value="1"/>
</dbReference>
<dbReference type="InterPro" id="IPR000160">
    <property type="entry name" value="GGDEF_dom"/>
</dbReference>
<dbReference type="GO" id="GO:0052621">
    <property type="term" value="F:diguanylate cyclase activity"/>
    <property type="evidence" value="ECO:0007669"/>
    <property type="project" value="UniProtKB-EC"/>
</dbReference>
<keyword evidence="8" id="KW-1185">Reference proteome</keyword>
<feature type="transmembrane region" description="Helical" evidence="4">
    <location>
        <begin position="261"/>
        <end position="281"/>
    </location>
</feature>
<organism evidence="7 8">
    <name type="scientific">Thiorhodococcus drewsii AZ1</name>
    <dbReference type="NCBI Taxonomy" id="765913"/>
    <lineage>
        <taxon>Bacteria</taxon>
        <taxon>Pseudomonadati</taxon>
        <taxon>Pseudomonadota</taxon>
        <taxon>Gammaproteobacteria</taxon>
        <taxon>Chromatiales</taxon>
        <taxon>Chromatiaceae</taxon>
        <taxon>Thiorhodococcus</taxon>
    </lineage>
</organism>
<dbReference type="CDD" id="cd06225">
    <property type="entry name" value="HAMP"/>
    <property type="match status" value="1"/>
</dbReference>
<dbReference type="Proteomes" id="UP000004200">
    <property type="component" value="Unassembled WGS sequence"/>
</dbReference>
<dbReference type="EC" id="2.7.7.65" evidence="2"/>
<dbReference type="PANTHER" id="PTHR45138:SF9">
    <property type="entry name" value="DIGUANYLATE CYCLASE DGCM-RELATED"/>
    <property type="match status" value="1"/>
</dbReference>
<dbReference type="STRING" id="765913.ThidrDRAFT_4403"/>
<gene>
    <name evidence="7" type="ORF">ThidrDRAFT_4403</name>
</gene>
<dbReference type="Gene3D" id="6.10.340.10">
    <property type="match status" value="1"/>
</dbReference>
<protein>
    <recommendedName>
        <fullName evidence="2">diguanylate cyclase</fullName>
        <ecNumber evidence="2">2.7.7.65</ecNumber>
    </recommendedName>
</protein>
<dbReference type="InterPro" id="IPR029787">
    <property type="entry name" value="Nucleotide_cyclase"/>
</dbReference>
<comment type="cofactor">
    <cofactor evidence="1">
        <name>Mg(2+)</name>
        <dbReference type="ChEBI" id="CHEBI:18420"/>
    </cofactor>
</comment>
<dbReference type="NCBIfam" id="TIGR00254">
    <property type="entry name" value="GGDEF"/>
    <property type="match status" value="1"/>
</dbReference>
<dbReference type="CDD" id="cd01949">
    <property type="entry name" value="GGDEF"/>
    <property type="match status" value="1"/>
</dbReference>